<sequence length="129" mass="13940">MYTPPAPVSALAGSVPGVPGAVDIEVEPERVAAVAKVIEDQANALHEKLRNQLGHLHIDAPSEDVVSTHAIEAWNKIVSDGEDSYEQRVRAYVTGLRELAQQLRGAGEQYTDGEQDRADSLGDRGVYHV</sequence>
<gene>
    <name evidence="3" type="ORF">CFN78_20025</name>
</gene>
<protein>
    <recommendedName>
        <fullName evidence="2">PE domain-containing protein</fullName>
    </recommendedName>
</protein>
<reference evidence="3 4" key="1">
    <citation type="submission" date="2017-07" db="EMBL/GenBank/DDBJ databases">
        <title>Amycolatopsis antarcticus sp. nov., isolated from the surface of an Antarcticus brown macroalga.</title>
        <authorList>
            <person name="Wang J."/>
            <person name="Leiva S."/>
            <person name="Huang J."/>
            <person name="Huang Y."/>
        </authorList>
    </citation>
    <scope>NUCLEOTIDE SEQUENCE [LARGE SCALE GENOMIC DNA]</scope>
    <source>
        <strain evidence="3 4">AU-G6</strain>
    </source>
</reference>
<name>A0A263CZE8_9PSEU</name>
<evidence type="ECO:0000259" key="2">
    <source>
        <dbReference type="Pfam" id="PF00934"/>
    </source>
</evidence>
<dbReference type="InParanoid" id="A0A263CZE8"/>
<feature type="compositionally biased region" description="Basic and acidic residues" evidence="1">
    <location>
        <begin position="114"/>
        <end position="124"/>
    </location>
</feature>
<feature type="domain" description="PE" evidence="2">
    <location>
        <begin position="25"/>
        <end position="115"/>
    </location>
</feature>
<dbReference type="Proteomes" id="UP000242444">
    <property type="component" value="Unassembled WGS sequence"/>
</dbReference>
<accession>A0A263CZE8</accession>
<dbReference type="InterPro" id="IPR000084">
    <property type="entry name" value="PE-PGRS_N"/>
</dbReference>
<evidence type="ECO:0000256" key="1">
    <source>
        <dbReference type="SAM" id="MobiDB-lite"/>
    </source>
</evidence>
<dbReference type="Gene3D" id="1.10.287.1060">
    <property type="entry name" value="ESAT-6-like"/>
    <property type="match status" value="1"/>
</dbReference>
<evidence type="ECO:0000313" key="3">
    <source>
        <dbReference type="EMBL" id="OZM71544.1"/>
    </source>
</evidence>
<evidence type="ECO:0000313" key="4">
    <source>
        <dbReference type="Proteomes" id="UP000242444"/>
    </source>
</evidence>
<comment type="caution">
    <text evidence="3">The sequence shown here is derived from an EMBL/GenBank/DDBJ whole genome shotgun (WGS) entry which is preliminary data.</text>
</comment>
<feature type="region of interest" description="Disordered" evidence="1">
    <location>
        <begin position="104"/>
        <end position="124"/>
    </location>
</feature>
<keyword evidence="4" id="KW-1185">Reference proteome</keyword>
<proteinExistence type="predicted"/>
<organism evidence="3 4">
    <name type="scientific">Amycolatopsis antarctica</name>
    <dbReference type="NCBI Taxonomy" id="1854586"/>
    <lineage>
        <taxon>Bacteria</taxon>
        <taxon>Bacillati</taxon>
        <taxon>Actinomycetota</taxon>
        <taxon>Actinomycetes</taxon>
        <taxon>Pseudonocardiales</taxon>
        <taxon>Pseudonocardiaceae</taxon>
        <taxon>Amycolatopsis</taxon>
    </lineage>
</organism>
<dbReference type="AlphaFoldDB" id="A0A263CZE8"/>
<dbReference type="Pfam" id="PF00934">
    <property type="entry name" value="PE"/>
    <property type="match status" value="1"/>
</dbReference>
<dbReference type="EMBL" id="NKYE01000013">
    <property type="protein sequence ID" value="OZM71544.1"/>
    <property type="molecule type" value="Genomic_DNA"/>
</dbReference>